<organism evidence="6 7">
    <name type="scientific">Evtepia gabavorous</name>
    <dbReference type="NCBI Taxonomy" id="2211183"/>
    <lineage>
        <taxon>Bacteria</taxon>
        <taxon>Bacillati</taxon>
        <taxon>Bacillota</taxon>
        <taxon>Clostridia</taxon>
        <taxon>Eubacteriales</taxon>
        <taxon>Evtepia</taxon>
    </lineage>
</organism>
<dbReference type="SUPFAM" id="SSF88946">
    <property type="entry name" value="Sigma2 domain of RNA polymerase sigma factors"/>
    <property type="match status" value="1"/>
</dbReference>
<dbReference type="GO" id="GO:0006352">
    <property type="term" value="P:DNA-templated transcription initiation"/>
    <property type="evidence" value="ECO:0007669"/>
    <property type="project" value="InterPro"/>
</dbReference>
<dbReference type="InterPro" id="IPR007627">
    <property type="entry name" value="RNA_pol_sigma70_r2"/>
</dbReference>
<proteinExistence type="inferred from homology"/>
<evidence type="ECO:0000256" key="4">
    <source>
        <dbReference type="ARBA" id="ARBA00023163"/>
    </source>
</evidence>
<evidence type="ECO:0000313" key="6">
    <source>
        <dbReference type="EMBL" id="RFT06525.1"/>
    </source>
</evidence>
<accession>A0A3E2B3F9</accession>
<sequence>MDCCWTVKKKESEKMDVPPTTLTEKDDMDDQEFMVWLYNHYEERMLRTAKKYCRDAFLWEEILQESFLRLLSRIPKLRALKEGERVGYLTVTVRNTAFTLLRKQAKERGWCVSLETGALPVEGCLPEEWVIQRERWNTLAAVWPQLAPTERFLLEGRYFQQRSDRELSDDLGCGANSIRMMMTRARRHVQRLMRREGEDQAAEQQK</sequence>
<keyword evidence="4" id="KW-0804">Transcription</keyword>
<evidence type="ECO:0000259" key="5">
    <source>
        <dbReference type="Pfam" id="PF04542"/>
    </source>
</evidence>
<dbReference type="Pfam" id="PF04542">
    <property type="entry name" value="Sigma70_r2"/>
    <property type="match status" value="1"/>
</dbReference>
<dbReference type="NCBIfam" id="TIGR02937">
    <property type="entry name" value="sigma70-ECF"/>
    <property type="match status" value="1"/>
</dbReference>
<reference evidence="6 7" key="1">
    <citation type="submission" date="2018-07" db="EMBL/GenBank/DDBJ databases">
        <title>GABA Modulating Bacteria of the Human Gut Microbiota.</title>
        <authorList>
            <person name="Strandwitz P."/>
            <person name="Kim K.H."/>
            <person name="Terekhova D."/>
            <person name="Liu J.K."/>
            <person name="Sharma A."/>
            <person name="Levering J."/>
            <person name="Mcdonald D."/>
            <person name="Dietrich D."/>
            <person name="Ramadhar T.R."/>
            <person name="Lekbua A."/>
            <person name="Mroue N."/>
            <person name="Liston C."/>
            <person name="Stewart E.J."/>
            <person name="Dubin M.J."/>
            <person name="Zengler K."/>
            <person name="Knight R."/>
            <person name="Gilbert J.A."/>
            <person name="Clardy J."/>
            <person name="Lewis K."/>
        </authorList>
    </citation>
    <scope>NUCLEOTIDE SEQUENCE [LARGE SCALE GENOMIC DNA]</scope>
    <source>
        <strain evidence="6 7">KLE1738</strain>
    </source>
</reference>
<dbReference type="Gene3D" id="1.10.10.10">
    <property type="entry name" value="Winged helix-like DNA-binding domain superfamily/Winged helix DNA-binding domain"/>
    <property type="match status" value="1"/>
</dbReference>
<feature type="domain" description="RNA polymerase sigma-70 region 2" evidence="5">
    <location>
        <begin position="37"/>
        <end position="106"/>
    </location>
</feature>
<dbReference type="InterPro" id="IPR036388">
    <property type="entry name" value="WH-like_DNA-bd_sf"/>
</dbReference>
<keyword evidence="7" id="KW-1185">Reference proteome</keyword>
<dbReference type="InterPro" id="IPR013324">
    <property type="entry name" value="RNA_pol_sigma_r3/r4-like"/>
</dbReference>
<keyword evidence="3" id="KW-0731">Sigma factor</keyword>
<dbReference type="InterPro" id="IPR014284">
    <property type="entry name" value="RNA_pol_sigma-70_dom"/>
</dbReference>
<comment type="similarity">
    <text evidence="1">Belongs to the sigma-70 factor family. ECF subfamily.</text>
</comment>
<name>A0A3E2B3F9_9FIRM</name>
<evidence type="ECO:0000256" key="2">
    <source>
        <dbReference type="ARBA" id="ARBA00023015"/>
    </source>
</evidence>
<dbReference type="PANTHER" id="PTHR43133:SF51">
    <property type="entry name" value="RNA POLYMERASE SIGMA FACTOR"/>
    <property type="match status" value="1"/>
</dbReference>
<keyword evidence="2" id="KW-0805">Transcription regulation</keyword>
<dbReference type="InterPro" id="IPR039425">
    <property type="entry name" value="RNA_pol_sigma-70-like"/>
</dbReference>
<dbReference type="PANTHER" id="PTHR43133">
    <property type="entry name" value="RNA POLYMERASE ECF-TYPE SIGMA FACTO"/>
    <property type="match status" value="1"/>
</dbReference>
<dbReference type="SUPFAM" id="SSF88659">
    <property type="entry name" value="Sigma3 and sigma4 domains of RNA polymerase sigma factors"/>
    <property type="match status" value="1"/>
</dbReference>
<dbReference type="OrthoDB" id="9784984at2"/>
<dbReference type="RefSeq" id="WP_117142258.1">
    <property type="nucleotide sequence ID" value="NZ_DBFAHO010000107.1"/>
</dbReference>
<gene>
    <name evidence="6" type="ORF">DV520_06935</name>
</gene>
<dbReference type="AlphaFoldDB" id="A0A3E2B3F9"/>
<comment type="caution">
    <text evidence="6">The sequence shown here is derived from an EMBL/GenBank/DDBJ whole genome shotgun (WGS) entry which is preliminary data.</text>
</comment>
<evidence type="ECO:0000256" key="3">
    <source>
        <dbReference type="ARBA" id="ARBA00023082"/>
    </source>
</evidence>
<dbReference type="GO" id="GO:0016987">
    <property type="term" value="F:sigma factor activity"/>
    <property type="evidence" value="ECO:0007669"/>
    <property type="project" value="UniProtKB-KW"/>
</dbReference>
<evidence type="ECO:0000256" key="1">
    <source>
        <dbReference type="ARBA" id="ARBA00010641"/>
    </source>
</evidence>
<evidence type="ECO:0000313" key="7">
    <source>
        <dbReference type="Proteomes" id="UP000260649"/>
    </source>
</evidence>
<dbReference type="Gene3D" id="1.10.1740.10">
    <property type="match status" value="1"/>
</dbReference>
<dbReference type="EMBL" id="QQRQ01000009">
    <property type="protein sequence ID" value="RFT06525.1"/>
    <property type="molecule type" value="Genomic_DNA"/>
</dbReference>
<protein>
    <submittedName>
        <fullName evidence="6">Sigma-70 family RNA polymerase sigma factor</fullName>
    </submittedName>
</protein>
<dbReference type="Proteomes" id="UP000260649">
    <property type="component" value="Unassembled WGS sequence"/>
</dbReference>
<dbReference type="InterPro" id="IPR013325">
    <property type="entry name" value="RNA_pol_sigma_r2"/>
</dbReference>